<sequence>MLKMLKYEIKNVLEKDPAAKNWVEVILLYPSTHAIILYRVAHFLYNHKAYFISRALSQLARFFTGIEIHPGAKIGKGLFIDHGMGVVIGETTEIGNNVTLYQGVTLGGTGKDKGKRHPTLGNDVVVGAGAKILGPIKIGSGSKIGANAVVLKDVLAKATAVGIPARIIFGKTIPIIEIKDYLGKTKRMYNDMII</sequence>
<evidence type="ECO:0000256" key="2">
    <source>
        <dbReference type="ARBA" id="ARBA00004876"/>
    </source>
</evidence>
<comment type="caution">
    <text evidence="14">The sequence shown here is derived from an EMBL/GenBank/DDBJ whole genome shotgun (WGS) entry which is preliminary data.</text>
</comment>
<dbReference type="UniPathway" id="UPA00136">
    <property type="reaction ID" value="UER00199"/>
</dbReference>
<dbReference type="SUPFAM" id="SSF51161">
    <property type="entry name" value="Trimeric LpxA-like enzymes"/>
    <property type="match status" value="1"/>
</dbReference>
<dbReference type="NCBIfam" id="NF041874">
    <property type="entry name" value="EPS_EpsC"/>
    <property type="match status" value="1"/>
</dbReference>
<keyword evidence="6" id="KW-0963">Cytoplasm</keyword>
<evidence type="ECO:0000256" key="9">
    <source>
        <dbReference type="ARBA" id="ARBA00022737"/>
    </source>
</evidence>
<evidence type="ECO:0000256" key="11">
    <source>
        <dbReference type="ARBA" id="ARBA00023315"/>
    </source>
</evidence>
<dbReference type="Gene3D" id="2.160.10.10">
    <property type="entry name" value="Hexapeptide repeat proteins"/>
    <property type="match status" value="1"/>
</dbReference>
<dbReference type="EMBL" id="BHYK01000001">
    <property type="protein sequence ID" value="GCD08597.1"/>
    <property type="molecule type" value="Genomic_DNA"/>
</dbReference>
<dbReference type="RefSeq" id="WP_124997204.1">
    <property type="nucleotide sequence ID" value="NZ_BHYK01000001.1"/>
</dbReference>
<dbReference type="FunFam" id="1.10.3130.10:FF:000003">
    <property type="entry name" value="Serine acetyltransferase"/>
    <property type="match status" value="1"/>
</dbReference>
<evidence type="ECO:0000313" key="15">
    <source>
        <dbReference type="Proteomes" id="UP000287872"/>
    </source>
</evidence>
<keyword evidence="15" id="KW-1185">Reference proteome</keyword>
<dbReference type="PROSITE" id="PS00101">
    <property type="entry name" value="HEXAPEP_TRANSFERASES"/>
    <property type="match status" value="1"/>
</dbReference>
<dbReference type="EC" id="2.3.1.30" evidence="4 13"/>
<name>A0A401UGA8_9CLOT</name>
<evidence type="ECO:0000256" key="4">
    <source>
        <dbReference type="ARBA" id="ARBA00013266"/>
    </source>
</evidence>
<evidence type="ECO:0000256" key="5">
    <source>
        <dbReference type="ARBA" id="ARBA00018522"/>
    </source>
</evidence>
<comment type="similarity">
    <text evidence="3 13">Belongs to the transferase hexapeptide repeat family.</text>
</comment>
<evidence type="ECO:0000256" key="8">
    <source>
        <dbReference type="ARBA" id="ARBA00022679"/>
    </source>
</evidence>
<dbReference type="NCBIfam" id="TIGR01172">
    <property type="entry name" value="cysE"/>
    <property type="match status" value="1"/>
</dbReference>
<comment type="catalytic activity">
    <reaction evidence="12 13">
        <text>L-serine + acetyl-CoA = O-acetyl-L-serine + CoA</text>
        <dbReference type="Rhea" id="RHEA:24560"/>
        <dbReference type="ChEBI" id="CHEBI:33384"/>
        <dbReference type="ChEBI" id="CHEBI:57287"/>
        <dbReference type="ChEBI" id="CHEBI:57288"/>
        <dbReference type="ChEBI" id="CHEBI:58340"/>
        <dbReference type="EC" id="2.3.1.30"/>
    </reaction>
</comment>
<dbReference type="Pfam" id="PF00132">
    <property type="entry name" value="Hexapep"/>
    <property type="match status" value="1"/>
</dbReference>
<dbReference type="FunFam" id="2.160.10.10:FF:000007">
    <property type="entry name" value="Serine acetyltransferase"/>
    <property type="match status" value="1"/>
</dbReference>
<keyword evidence="10" id="KW-0198">Cysteine biosynthesis</keyword>
<dbReference type="InterPro" id="IPR018357">
    <property type="entry name" value="Hexapep_transf_CS"/>
</dbReference>
<dbReference type="InterPro" id="IPR011004">
    <property type="entry name" value="Trimer_LpxA-like_sf"/>
</dbReference>
<dbReference type="InterPro" id="IPR045304">
    <property type="entry name" value="LbH_SAT"/>
</dbReference>
<evidence type="ECO:0000256" key="7">
    <source>
        <dbReference type="ARBA" id="ARBA00022605"/>
    </source>
</evidence>
<dbReference type="InterPro" id="IPR005881">
    <property type="entry name" value="Ser_O-AcTrfase"/>
</dbReference>
<dbReference type="InterPro" id="IPR042122">
    <property type="entry name" value="Ser_AcTrfase_N_sf"/>
</dbReference>
<evidence type="ECO:0000256" key="13">
    <source>
        <dbReference type="PIRNR" id="PIRNR000441"/>
    </source>
</evidence>
<evidence type="ECO:0000256" key="10">
    <source>
        <dbReference type="ARBA" id="ARBA00023192"/>
    </source>
</evidence>
<evidence type="ECO:0000256" key="1">
    <source>
        <dbReference type="ARBA" id="ARBA00004496"/>
    </source>
</evidence>
<reference evidence="14 15" key="1">
    <citation type="submission" date="2018-11" db="EMBL/GenBank/DDBJ databases">
        <title>Genome sequencing and assembly of Clostridium tagluense strain A121.</title>
        <authorList>
            <person name="Murakami T."/>
            <person name="Segawa T."/>
            <person name="Shcherbakova V.A."/>
            <person name="Mori H."/>
            <person name="Yoshimura Y."/>
        </authorList>
    </citation>
    <scope>NUCLEOTIDE SEQUENCE [LARGE SCALE GENOMIC DNA]</scope>
    <source>
        <strain evidence="14 15">A121</strain>
    </source>
</reference>
<proteinExistence type="inferred from homology"/>
<keyword evidence="11 13" id="KW-0012">Acyltransferase</keyword>
<dbReference type="Proteomes" id="UP000287872">
    <property type="component" value="Unassembled WGS sequence"/>
</dbReference>
<dbReference type="AlphaFoldDB" id="A0A401UGA8"/>
<dbReference type="CDD" id="cd03354">
    <property type="entry name" value="LbH_SAT"/>
    <property type="match status" value="1"/>
</dbReference>
<keyword evidence="9" id="KW-0677">Repeat</keyword>
<keyword evidence="7" id="KW-0028">Amino-acid biosynthesis</keyword>
<protein>
    <recommendedName>
        <fullName evidence="5 13">Serine acetyltransferase</fullName>
        <ecNumber evidence="4 13">2.3.1.30</ecNumber>
    </recommendedName>
</protein>
<gene>
    <name evidence="14" type="primary">cysE</name>
    <name evidence="14" type="ORF">Ctaglu_02200</name>
</gene>
<dbReference type="PANTHER" id="PTHR42811">
    <property type="entry name" value="SERINE ACETYLTRANSFERASE"/>
    <property type="match status" value="1"/>
</dbReference>
<organism evidence="14 15">
    <name type="scientific">Clostridium tagluense</name>
    <dbReference type="NCBI Taxonomy" id="360422"/>
    <lineage>
        <taxon>Bacteria</taxon>
        <taxon>Bacillati</taxon>
        <taxon>Bacillota</taxon>
        <taxon>Clostridia</taxon>
        <taxon>Eubacteriales</taxon>
        <taxon>Clostridiaceae</taxon>
        <taxon>Clostridium</taxon>
    </lineage>
</organism>
<dbReference type="InterPro" id="IPR053376">
    <property type="entry name" value="Serine_acetyltransferase"/>
</dbReference>
<dbReference type="GO" id="GO:0005737">
    <property type="term" value="C:cytoplasm"/>
    <property type="evidence" value="ECO:0007669"/>
    <property type="project" value="UniProtKB-SubCell"/>
</dbReference>
<dbReference type="OrthoDB" id="9801456at2"/>
<evidence type="ECO:0000256" key="3">
    <source>
        <dbReference type="ARBA" id="ARBA00007274"/>
    </source>
</evidence>
<dbReference type="GO" id="GO:0009001">
    <property type="term" value="F:serine O-acetyltransferase activity"/>
    <property type="evidence" value="ECO:0007669"/>
    <property type="project" value="UniProtKB-EC"/>
</dbReference>
<dbReference type="InterPro" id="IPR001451">
    <property type="entry name" value="Hexapep"/>
</dbReference>
<evidence type="ECO:0000256" key="12">
    <source>
        <dbReference type="ARBA" id="ARBA00049486"/>
    </source>
</evidence>
<evidence type="ECO:0000256" key="6">
    <source>
        <dbReference type="ARBA" id="ARBA00022490"/>
    </source>
</evidence>
<comment type="subcellular location">
    <subcellularLocation>
        <location evidence="1">Cytoplasm</location>
    </subcellularLocation>
</comment>
<keyword evidence="8 13" id="KW-0808">Transferase</keyword>
<dbReference type="GO" id="GO:0006535">
    <property type="term" value="P:cysteine biosynthetic process from serine"/>
    <property type="evidence" value="ECO:0007669"/>
    <property type="project" value="InterPro"/>
</dbReference>
<dbReference type="PIRSF" id="PIRSF000441">
    <property type="entry name" value="CysE"/>
    <property type="match status" value="1"/>
</dbReference>
<comment type="pathway">
    <text evidence="2">Amino-acid biosynthesis; L-cysteine biosynthesis; L-cysteine from L-serine: step 1/2.</text>
</comment>
<accession>A0A401UGA8</accession>
<dbReference type="Gene3D" id="1.10.3130.10">
    <property type="entry name" value="serine acetyltransferase, domain 1"/>
    <property type="match status" value="1"/>
</dbReference>
<evidence type="ECO:0000313" key="14">
    <source>
        <dbReference type="EMBL" id="GCD08597.1"/>
    </source>
</evidence>